<dbReference type="EMBL" id="GL876967">
    <property type="protein sequence ID" value="KLU83776.1"/>
    <property type="molecule type" value="Genomic_DNA"/>
</dbReference>
<dbReference type="AlphaFoldDB" id="A0A0C4DSE8"/>
<dbReference type="eggNOG" id="KOG0768">
    <property type="taxonomic scope" value="Eukaryota"/>
</dbReference>
<keyword evidence="7" id="KW-1133">Transmembrane helix</keyword>
<feature type="repeat" description="Solcar" evidence="9">
    <location>
        <begin position="228"/>
        <end position="328"/>
    </location>
</feature>
<evidence type="ECO:0000256" key="8">
    <source>
        <dbReference type="ARBA" id="ARBA00023136"/>
    </source>
</evidence>
<keyword evidence="5" id="KW-0677">Repeat</keyword>
<evidence type="ECO:0000256" key="1">
    <source>
        <dbReference type="ARBA" id="ARBA00004141"/>
    </source>
</evidence>
<feature type="repeat" description="Solcar" evidence="9">
    <location>
        <begin position="98"/>
        <end position="193"/>
    </location>
</feature>
<sequence length="341" mass="36046">MSNNTHTEVLVAGACAAFTIDLLVYPLDTLKTRWQSQDYIDTFKRSPAAKNVPKQTFRGLYQGVGSVIVATVPAAGVFFTTYESVKSALSRALPEGVPKPLVHSLASGTAELASCLILTPAEVIKQNAQMIRSSGGSGGGGGGGGTSLQALRMLRASDGGASRRLWTGYTALAARNLPFTAMQFPMFEHIRASLWRWRDGRRRRREQLAFPSHQREAGGVDPGQGLLETGLVNGTSAALSGSVAAVLTTPTDVVKTRMMLLGGKSRTSAESGDASGKVRRRAGGLQVAKDIYAELGVRGLFRGGLFRAGWTALGSGLYLGTYEVAKVWLKGGEGPESDGVI</sequence>
<proteinExistence type="inferred from homology"/>
<evidence type="ECO:0000256" key="3">
    <source>
        <dbReference type="ARBA" id="ARBA00022448"/>
    </source>
</evidence>
<evidence type="ECO:0000313" key="11">
    <source>
        <dbReference type="EMBL" id="KLU83776.1"/>
    </source>
</evidence>
<evidence type="ECO:0000256" key="6">
    <source>
        <dbReference type="ARBA" id="ARBA00022792"/>
    </source>
</evidence>
<feature type="repeat" description="Solcar" evidence="9">
    <location>
        <begin position="4"/>
        <end position="88"/>
    </location>
</feature>
<dbReference type="PROSITE" id="PS50920">
    <property type="entry name" value="SOLCAR"/>
    <property type="match status" value="3"/>
</dbReference>
<keyword evidence="3 10" id="KW-0813">Transport</keyword>
<organism evidence="12 13">
    <name type="scientific">Magnaporthiopsis poae (strain ATCC 64411 / 73-15)</name>
    <name type="common">Kentucky bluegrass fungus</name>
    <name type="synonym">Magnaporthe poae</name>
    <dbReference type="NCBI Taxonomy" id="644358"/>
    <lineage>
        <taxon>Eukaryota</taxon>
        <taxon>Fungi</taxon>
        <taxon>Dikarya</taxon>
        <taxon>Ascomycota</taxon>
        <taxon>Pezizomycotina</taxon>
        <taxon>Sordariomycetes</taxon>
        <taxon>Sordariomycetidae</taxon>
        <taxon>Magnaporthales</taxon>
        <taxon>Magnaporthaceae</taxon>
        <taxon>Magnaporthiopsis</taxon>
    </lineage>
</organism>
<gene>
    <name evidence="11" type="ORF">MAPG_02827</name>
</gene>
<dbReference type="Pfam" id="PF00153">
    <property type="entry name" value="Mito_carr"/>
    <property type="match status" value="3"/>
</dbReference>
<dbReference type="Gene3D" id="1.50.40.10">
    <property type="entry name" value="Mitochondrial carrier domain"/>
    <property type="match status" value="2"/>
</dbReference>
<evidence type="ECO:0000256" key="9">
    <source>
        <dbReference type="PROSITE-ProRule" id="PRU00282"/>
    </source>
</evidence>
<reference evidence="12" key="5">
    <citation type="submission" date="2015-06" db="UniProtKB">
        <authorList>
            <consortium name="EnsemblFungi"/>
        </authorList>
    </citation>
    <scope>IDENTIFICATION</scope>
    <source>
        <strain evidence="12">ATCC 64411</strain>
    </source>
</reference>
<dbReference type="EMBL" id="ADBL01000687">
    <property type="status" value="NOT_ANNOTATED_CDS"/>
    <property type="molecule type" value="Genomic_DNA"/>
</dbReference>
<dbReference type="EnsemblFungi" id="MAPG_02827T0">
    <property type="protein sequence ID" value="MAPG_02827T0"/>
    <property type="gene ID" value="MAPG_02827"/>
</dbReference>
<reference evidence="11" key="3">
    <citation type="submission" date="2011-03" db="EMBL/GenBank/DDBJ databases">
        <title>Annotation of Magnaporthe poae ATCC 64411.</title>
        <authorList>
            <person name="Ma L.-J."/>
            <person name="Dead R."/>
            <person name="Young S.K."/>
            <person name="Zeng Q."/>
            <person name="Gargeya S."/>
            <person name="Fitzgerald M."/>
            <person name="Haas B."/>
            <person name="Abouelleil A."/>
            <person name="Alvarado L."/>
            <person name="Arachchi H.M."/>
            <person name="Berlin A."/>
            <person name="Brown A."/>
            <person name="Chapman S.B."/>
            <person name="Chen Z."/>
            <person name="Dunbar C."/>
            <person name="Freedman E."/>
            <person name="Gearin G."/>
            <person name="Gellesch M."/>
            <person name="Goldberg J."/>
            <person name="Griggs A."/>
            <person name="Gujja S."/>
            <person name="Heiman D."/>
            <person name="Howarth C."/>
            <person name="Larson L."/>
            <person name="Lui A."/>
            <person name="MacDonald P.J.P."/>
            <person name="Mehta T."/>
            <person name="Montmayeur A."/>
            <person name="Murphy C."/>
            <person name="Neiman D."/>
            <person name="Pearson M."/>
            <person name="Priest M."/>
            <person name="Roberts A."/>
            <person name="Saif S."/>
            <person name="Shea T."/>
            <person name="Shenoy N."/>
            <person name="Sisk P."/>
            <person name="Stolte C."/>
            <person name="Sykes S."/>
            <person name="Yandava C."/>
            <person name="Wortman J."/>
            <person name="Nusbaum C."/>
            <person name="Birren B."/>
        </authorList>
    </citation>
    <scope>NUCLEOTIDE SEQUENCE</scope>
    <source>
        <strain evidence="11">ATCC 64411</strain>
    </source>
</reference>
<evidence type="ECO:0000256" key="5">
    <source>
        <dbReference type="ARBA" id="ARBA00022737"/>
    </source>
</evidence>
<reference evidence="12" key="4">
    <citation type="journal article" date="2015" name="G3 (Bethesda)">
        <title>Genome sequences of three phytopathogenic species of the Magnaporthaceae family of fungi.</title>
        <authorList>
            <person name="Okagaki L.H."/>
            <person name="Nunes C.C."/>
            <person name="Sailsbery J."/>
            <person name="Clay B."/>
            <person name="Brown D."/>
            <person name="John T."/>
            <person name="Oh Y."/>
            <person name="Young N."/>
            <person name="Fitzgerald M."/>
            <person name="Haas B.J."/>
            <person name="Zeng Q."/>
            <person name="Young S."/>
            <person name="Adiconis X."/>
            <person name="Fan L."/>
            <person name="Levin J.Z."/>
            <person name="Mitchell T.K."/>
            <person name="Okubara P.A."/>
            <person name="Farman M.L."/>
            <person name="Kohn L.M."/>
            <person name="Birren B."/>
            <person name="Ma L.-J."/>
            <person name="Dean R.A."/>
        </authorList>
    </citation>
    <scope>NUCLEOTIDE SEQUENCE</scope>
    <source>
        <strain evidence="12">ATCC 64411 / 73-15</strain>
    </source>
</reference>
<name>A0A0C4DSE8_MAGP6</name>
<dbReference type="PANTHER" id="PTHR45667">
    <property type="entry name" value="S-ADENOSYLMETHIONINE MITOCHONDRIAL CARRIER PROTEIN"/>
    <property type="match status" value="1"/>
</dbReference>
<keyword evidence="13" id="KW-1185">Reference proteome</keyword>
<evidence type="ECO:0000256" key="4">
    <source>
        <dbReference type="ARBA" id="ARBA00022692"/>
    </source>
</evidence>
<dbReference type="VEuPathDB" id="FungiDB:MAPG_02827"/>
<evidence type="ECO:0000256" key="7">
    <source>
        <dbReference type="ARBA" id="ARBA00022989"/>
    </source>
</evidence>
<dbReference type="OrthoDB" id="250329at2759"/>
<evidence type="ECO:0000256" key="2">
    <source>
        <dbReference type="ARBA" id="ARBA00006375"/>
    </source>
</evidence>
<comment type="subcellular location">
    <subcellularLocation>
        <location evidence="1">Membrane</location>
        <topology evidence="1">Multi-pass membrane protein</topology>
    </subcellularLocation>
</comment>
<protein>
    <submittedName>
        <fullName evidence="11 12">Uncharacterized protein</fullName>
    </submittedName>
</protein>
<dbReference type="InterPro" id="IPR018108">
    <property type="entry name" value="MCP_transmembrane"/>
</dbReference>
<dbReference type="InterPro" id="IPR023395">
    <property type="entry name" value="MCP_dom_sf"/>
</dbReference>
<keyword evidence="8 9" id="KW-0472">Membrane</keyword>
<dbReference type="Proteomes" id="UP000011715">
    <property type="component" value="Unassembled WGS sequence"/>
</dbReference>
<reference evidence="13" key="1">
    <citation type="submission" date="2010-05" db="EMBL/GenBank/DDBJ databases">
        <title>The genome sequence of Magnaporthe poae strain ATCC 64411.</title>
        <authorList>
            <person name="Ma L.-J."/>
            <person name="Dead R."/>
            <person name="Young S."/>
            <person name="Zeng Q."/>
            <person name="Koehrsen M."/>
            <person name="Alvarado L."/>
            <person name="Berlin A."/>
            <person name="Chapman S.B."/>
            <person name="Chen Z."/>
            <person name="Freedman E."/>
            <person name="Gellesch M."/>
            <person name="Goldberg J."/>
            <person name="Griggs A."/>
            <person name="Gujja S."/>
            <person name="Heilman E.R."/>
            <person name="Heiman D."/>
            <person name="Hepburn T."/>
            <person name="Howarth C."/>
            <person name="Jen D."/>
            <person name="Larson L."/>
            <person name="Mehta T."/>
            <person name="Neiman D."/>
            <person name="Pearson M."/>
            <person name="Roberts A."/>
            <person name="Saif S."/>
            <person name="Shea T."/>
            <person name="Shenoy N."/>
            <person name="Sisk P."/>
            <person name="Stolte C."/>
            <person name="Sykes S."/>
            <person name="Walk T."/>
            <person name="White J."/>
            <person name="Yandava C."/>
            <person name="Haas B."/>
            <person name="Nusbaum C."/>
            <person name="Birren B."/>
        </authorList>
    </citation>
    <scope>NUCLEOTIDE SEQUENCE [LARGE SCALE GENOMIC DNA]</scope>
    <source>
        <strain evidence="13">ATCC 64411 / 73-15</strain>
    </source>
</reference>
<evidence type="ECO:0000256" key="10">
    <source>
        <dbReference type="RuleBase" id="RU000488"/>
    </source>
</evidence>
<keyword evidence="4 9" id="KW-0812">Transmembrane</keyword>
<evidence type="ECO:0000313" key="12">
    <source>
        <dbReference type="EnsemblFungi" id="MAPG_02827T0"/>
    </source>
</evidence>
<dbReference type="GO" id="GO:0016020">
    <property type="term" value="C:membrane"/>
    <property type="evidence" value="ECO:0007669"/>
    <property type="project" value="UniProtKB-SubCell"/>
</dbReference>
<keyword evidence="6" id="KW-0999">Mitochondrion inner membrane</keyword>
<dbReference type="OMA" id="DIWIAGA"/>
<evidence type="ECO:0000313" key="13">
    <source>
        <dbReference type="Proteomes" id="UP000011715"/>
    </source>
</evidence>
<comment type="similarity">
    <text evidence="2 10">Belongs to the mitochondrial carrier (TC 2.A.29) family.</text>
</comment>
<dbReference type="SUPFAM" id="SSF103506">
    <property type="entry name" value="Mitochondrial carrier"/>
    <property type="match status" value="1"/>
</dbReference>
<reference evidence="11" key="2">
    <citation type="submission" date="2010-05" db="EMBL/GenBank/DDBJ databases">
        <title>The Genome Sequence of Magnaporthe poae strain ATCC 64411.</title>
        <authorList>
            <consortium name="The Broad Institute Genome Sequencing Platform"/>
            <consortium name="Broad Institute Genome Sequencing Center for Infectious Disease"/>
            <person name="Ma L.-J."/>
            <person name="Dead R."/>
            <person name="Young S."/>
            <person name="Zeng Q."/>
            <person name="Koehrsen M."/>
            <person name="Alvarado L."/>
            <person name="Berlin A."/>
            <person name="Chapman S.B."/>
            <person name="Chen Z."/>
            <person name="Freedman E."/>
            <person name="Gellesch M."/>
            <person name="Goldberg J."/>
            <person name="Griggs A."/>
            <person name="Gujja S."/>
            <person name="Heilman E.R."/>
            <person name="Heiman D."/>
            <person name="Hepburn T."/>
            <person name="Howarth C."/>
            <person name="Jen D."/>
            <person name="Larson L."/>
            <person name="Mehta T."/>
            <person name="Neiman D."/>
            <person name="Pearson M."/>
            <person name="Roberts A."/>
            <person name="Saif S."/>
            <person name="Shea T."/>
            <person name="Shenoy N."/>
            <person name="Sisk P."/>
            <person name="Stolte C."/>
            <person name="Sykes S."/>
            <person name="Walk T."/>
            <person name="White J."/>
            <person name="Yandava C."/>
            <person name="Haas B."/>
            <person name="Nusbaum C."/>
            <person name="Birren B."/>
        </authorList>
    </citation>
    <scope>NUCLEOTIDE SEQUENCE</scope>
    <source>
        <strain evidence="11">ATCC 64411</strain>
    </source>
</reference>
<keyword evidence="6" id="KW-0496">Mitochondrion</keyword>
<accession>A0A0C4DSE8</accession>